<dbReference type="PANTHER" id="PTHR15427">
    <property type="entry name" value="EMILIN ELASTIN MICROFIBRIL INTERFACE-LOCATED PROTEIN ELASTIN MICROFIBRIL INTERFACER"/>
    <property type="match status" value="1"/>
</dbReference>
<feature type="transmembrane region" description="Helical" evidence="3">
    <location>
        <begin position="299"/>
        <end position="321"/>
    </location>
</feature>
<evidence type="ECO:0000256" key="1">
    <source>
        <dbReference type="ARBA" id="ARBA00004613"/>
    </source>
</evidence>
<dbReference type="GO" id="GO:0005576">
    <property type="term" value="C:extracellular region"/>
    <property type="evidence" value="ECO:0007669"/>
    <property type="project" value="UniProtKB-SubCell"/>
</dbReference>
<feature type="chain" id="PRO_5035834350" evidence="4">
    <location>
        <begin position="25"/>
        <end position="329"/>
    </location>
</feature>
<dbReference type="Gene3D" id="2.60.120.40">
    <property type="match status" value="2"/>
</dbReference>
<dbReference type="InterPro" id="IPR001073">
    <property type="entry name" value="C1q_dom"/>
</dbReference>
<name>A0A8S3V2B7_MYTED</name>
<dbReference type="PRINTS" id="PR00007">
    <property type="entry name" value="COMPLEMNTC1Q"/>
</dbReference>
<feature type="domain" description="C1q" evidence="5">
    <location>
        <begin position="49"/>
        <end position="124"/>
    </location>
</feature>
<dbReference type="Proteomes" id="UP000683360">
    <property type="component" value="Unassembled WGS sequence"/>
</dbReference>
<evidence type="ECO:0000256" key="4">
    <source>
        <dbReference type="SAM" id="SignalP"/>
    </source>
</evidence>
<feature type="transmembrane region" description="Helical" evidence="3">
    <location>
        <begin position="125"/>
        <end position="143"/>
    </location>
</feature>
<sequence length="329" mass="36923">MQLVIIFISLIGPFICHYGNEVSAAGILESIQSDVKKFWKDLDQKKTVNGKYKPAFFANLSKSLSNLKSDQIVKFDTIVTNVGKPYSPKTGKFTAPRDGTYTFSWTCLTFAKSRFETRLAVNNQYISLVIIIVSWIGPFLYYYGYEVSAAGILESIQSDVHKILARSGGIKSDVKKILERSGWENPDKQKQKPAFHVNLSHILRGLSSDQIVKFDKVVTNVGKPYSPETGKFTAPRDGTYTFSWTCLTPPGSKFETRLAINNNHISGNRANAETIKQYVQTTKNAVVQMKKGDVATVRVLSSTGLILHGSNYNFFIFLWFYDLILHLSS</sequence>
<keyword evidence="3" id="KW-0812">Transmembrane</keyword>
<dbReference type="OrthoDB" id="6124170at2759"/>
<keyword evidence="4" id="KW-0732">Signal</keyword>
<evidence type="ECO:0000256" key="2">
    <source>
        <dbReference type="ARBA" id="ARBA00022525"/>
    </source>
</evidence>
<accession>A0A8S3V2B7</accession>
<evidence type="ECO:0000313" key="6">
    <source>
        <dbReference type="EMBL" id="CAG2249027.1"/>
    </source>
</evidence>
<dbReference type="PANTHER" id="PTHR15427:SF50">
    <property type="entry name" value="COMPLEMENT C1Q TUMOR NECROSIS FACTOR-RELATED PROTEIN 2-LIKE"/>
    <property type="match status" value="1"/>
</dbReference>
<dbReference type="InterPro" id="IPR050392">
    <property type="entry name" value="Collagen/C1q_domain"/>
</dbReference>
<dbReference type="Pfam" id="PF00386">
    <property type="entry name" value="C1q"/>
    <property type="match status" value="2"/>
</dbReference>
<dbReference type="AlphaFoldDB" id="A0A8S3V2B7"/>
<comment type="caution">
    <text evidence="6">The sequence shown here is derived from an EMBL/GenBank/DDBJ whole genome shotgun (WGS) entry which is preliminary data.</text>
</comment>
<evidence type="ECO:0000256" key="3">
    <source>
        <dbReference type="SAM" id="Phobius"/>
    </source>
</evidence>
<protein>
    <submittedName>
        <fullName evidence="6">C1QL</fullName>
    </submittedName>
</protein>
<keyword evidence="3" id="KW-0472">Membrane</keyword>
<dbReference type="PROSITE" id="PS50871">
    <property type="entry name" value="C1Q"/>
    <property type="match status" value="2"/>
</dbReference>
<comment type="subcellular location">
    <subcellularLocation>
        <location evidence="1">Secreted</location>
    </subcellularLocation>
</comment>
<gene>
    <name evidence="6" type="ORF">MEDL_60867</name>
</gene>
<dbReference type="EMBL" id="CAJPWZ010002959">
    <property type="protein sequence ID" value="CAG2249027.1"/>
    <property type="molecule type" value="Genomic_DNA"/>
</dbReference>
<evidence type="ECO:0000313" key="7">
    <source>
        <dbReference type="Proteomes" id="UP000683360"/>
    </source>
</evidence>
<feature type="domain" description="C1q" evidence="5">
    <location>
        <begin position="188"/>
        <end position="329"/>
    </location>
</feature>
<evidence type="ECO:0000259" key="5">
    <source>
        <dbReference type="PROSITE" id="PS50871"/>
    </source>
</evidence>
<proteinExistence type="predicted"/>
<organism evidence="6 7">
    <name type="scientific">Mytilus edulis</name>
    <name type="common">Blue mussel</name>
    <dbReference type="NCBI Taxonomy" id="6550"/>
    <lineage>
        <taxon>Eukaryota</taxon>
        <taxon>Metazoa</taxon>
        <taxon>Spiralia</taxon>
        <taxon>Lophotrochozoa</taxon>
        <taxon>Mollusca</taxon>
        <taxon>Bivalvia</taxon>
        <taxon>Autobranchia</taxon>
        <taxon>Pteriomorphia</taxon>
        <taxon>Mytilida</taxon>
        <taxon>Mytiloidea</taxon>
        <taxon>Mytilidae</taxon>
        <taxon>Mytilinae</taxon>
        <taxon>Mytilus</taxon>
    </lineage>
</organism>
<keyword evidence="2" id="KW-0964">Secreted</keyword>
<reference evidence="6" key="1">
    <citation type="submission" date="2021-03" db="EMBL/GenBank/DDBJ databases">
        <authorList>
            <person name="Bekaert M."/>
        </authorList>
    </citation>
    <scope>NUCLEOTIDE SEQUENCE</scope>
</reference>
<feature type="signal peptide" evidence="4">
    <location>
        <begin position="1"/>
        <end position="24"/>
    </location>
</feature>
<keyword evidence="7" id="KW-1185">Reference proteome</keyword>
<dbReference type="InterPro" id="IPR008983">
    <property type="entry name" value="Tumour_necrosis_fac-like_dom"/>
</dbReference>
<dbReference type="SUPFAM" id="SSF49842">
    <property type="entry name" value="TNF-like"/>
    <property type="match status" value="2"/>
</dbReference>
<dbReference type="SMART" id="SM00110">
    <property type="entry name" value="C1Q"/>
    <property type="match status" value="1"/>
</dbReference>
<keyword evidence="3" id="KW-1133">Transmembrane helix</keyword>